<evidence type="ECO:0000256" key="22">
    <source>
        <dbReference type="ARBA" id="ARBA00023136"/>
    </source>
</evidence>
<dbReference type="PANTHER" id="PTHR46542:SF1">
    <property type="entry name" value="X-BOX BINDING PROTEIN 1"/>
    <property type="match status" value="1"/>
</dbReference>
<evidence type="ECO:0000256" key="23">
    <source>
        <dbReference type="ARBA" id="ARBA00023159"/>
    </source>
</evidence>
<keyword evidence="15" id="KW-0832">Ubl conjugation</keyword>
<keyword evidence="8" id="KW-0597">Phosphoprotein</keyword>
<evidence type="ECO:0000256" key="24">
    <source>
        <dbReference type="ARBA" id="ARBA00023163"/>
    </source>
</evidence>
<evidence type="ECO:0000313" key="32">
    <source>
        <dbReference type="Proteomes" id="UP001249851"/>
    </source>
</evidence>
<dbReference type="EMBL" id="JARQWQ010000057">
    <property type="protein sequence ID" value="KAK2556174.1"/>
    <property type="molecule type" value="Genomic_DNA"/>
</dbReference>
<name>A0AAD9UZX9_ACRCE</name>
<evidence type="ECO:0000256" key="21">
    <source>
        <dbReference type="ARBA" id="ARBA00023125"/>
    </source>
</evidence>
<keyword evidence="21" id="KW-0238">DNA-binding</keyword>
<dbReference type="Pfam" id="PF00170">
    <property type="entry name" value="bZIP_1"/>
    <property type="match status" value="1"/>
</dbReference>
<dbReference type="GO" id="GO:0000977">
    <property type="term" value="F:RNA polymerase II transcription regulatory region sequence-specific DNA binding"/>
    <property type="evidence" value="ECO:0007669"/>
    <property type="project" value="TreeGrafter"/>
</dbReference>
<dbReference type="GO" id="GO:0006915">
    <property type="term" value="P:apoptotic process"/>
    <property type="evidence" value="ECO:0007669"/>
    <property type="project" value="UniProtKB-KW"/>
</dbReference>
<evidence type="ECO:0000256" key="25">
    <source>
        <dbReference type="ARBA" id="ARBA00023230"/>
    </source>
</evidence>
<dbReference type="CDD" id="cd14691">
    <property type="entry name" value="bZIP_XBP1"/>
    <property type="match status" value="1"/>
</dbReference>
<keyword evidence="11" id="KW-0812">Transmembrane</keyword>
<evidence type="ECO:0000256" key="8">
    <source>
        <dbReference type="ARBA" id="ARBA00022553"/>
    </source>
</evidence>
<keyword evidence="16" id="KW-0735">Signal-anchor</keyword>
<evidence type="ECO:0000259" key="30">
    <source>
        <dbReference type="PROSITE" id="PS50217"/>
    </source>
</evidence>
<evidence type="ECO:0000256" key="15">
    <source>
        <dbReference type="ARBA" id="ARBA00022843"/>
    </source>
</evidence>
<evidence type="ECO:0000256" key="6">
    <source>
        <dbReference type="ARBA" id="ARBA00022490"/>
    </source>
</evidence>
<evidence type="ECO:0000256" key="20">
    <source>
        <dbReference type="ARBA" id="ARBA00023016"/>
    </source>
</evidence>
<keyword evidence="5" id="KW-0217">Developmental protein</keyword>
<keyword evidence="25" id="KW-0834">Unfolded protein response</keyword>
<keyword evidence="22" id="KW-0472">Membrane</keyword>
<dbReference type="InterPro" id="IPR046347">
    <property type="entry name" value="bZIP_sf"/>
</dbReference>
<evidence type="ECO:0000256" key="29">
    <source>
        <dbReference type="SAM" id="MobiDB-lite"/>
    </source>
</evidence>
<feature type="region of interest" description="Disordered" evidence="29">
    <location>
        <begin position="17"/>
        <end position="36"/>
    </location>
</feature>
<gene>
    <name evidence="31" type="ORF">P5673_021771</name>
</gene>
<dbReference type="GO" id="GO:0000981">
    <property type="term" value="F:DNA-binding transcription factor activity, RNA polymerase II-specific"/>
    <property type="evidence" value="ECO:0007669"/>
    <property type="project" value="TreeGrafter"/>
</dbReference>
<dbReference type="PROSITE" id="PS00036">
    <property type="entry name" value="BZIP_BASIC"/>
    <property type="match status" value="1"/>
</dbReference>
<evidence type="ECO:0000313" key="31">
    <source>
        <dbReference type="EMBL" id="KAK2556174.1"/>
    </source>
</evidence>
<evidence type="ECO:0000256" key="7">
    <source>
        <dbReference type="ARBA" id="ARBA00022541"/>
    </source>
</evidence>
<evidence type="ECO:0000256" key="12">
    <source>
        <dbReference type="ARBA" id="ARBA00022703"/>
    </source>
</evidence>
<sequence length="288" mass="31896">MESKTVDREAVINSLVLNNSTTDGQPRKRKRLDNLSAEERALRRKLKNRVAAQTARDRKKARMVELEEMVAQLEKENKALRLDNESLRKHTEAVDIENSELRARLGLTPPVSPEPVSRSFPPAPEVATTCKANSPVVIKTEAESIDFSAAGTPDSVSFSDHDVDDDQQQTDVDLGFVTIDDTEESLLHLKREDDSSSSCCQYGSFGLTSDKLCDTDEEGVPQSSSSDVKLEELVGMGCGAYESSLDDVLAFRDFPKDFKELDLESGIVGCEMWEETFTEVLFPSLLAV</sequence>
<keyword evidence="6" id="KW-0963">Cytoplasm</keyword>
<comment type="caution">
    <text evidence="31">The sequence shown here is derived from an EMBL/GenBank/DDBJ whole genome shotgun (WGS) entry which is preliminary data.</text>
</comment>
<evidence type="ECO:0000256" key="19">
    <source>
        <dbReference type="ARBA" id="ARBA00023015"/>
    </source>
</evidence>
<dbReference type="GO" id="GO:0007517">
    <property type="term" value="P:muscle organ development"/>
    <property type="evidence" value="ECO:0007669"/>
    <property type="project" value="UniProtKB-KW"/>
</dbReference>
<accession>A0AAD9UZX9</accession>
<dbReference type="Proteomes" id="UP001249851">
    <property type="component" value="Unassembled WGS sequence"/>
</dbReference>
<keyword evidence="9" id="KW-0037">Angiogenesis</keyword>
<keyword evidence="19" id="KW-0805">Transcription regulation</keyword>
<dbReference type="GO" id="GO:0005634">
    <property type="term" value="C:nucleus"/>
    <property type="evidence" value="ECO:0007669"/>
    <property type="project" value="UniProtKB-SubCell"/>
</dbReference>
<evidence type="ECO:0000256" key="27">
    <source>
        <dbReference type="ARBA" id="ARBA00040165"/>
    </source>
</evidence>
<dbReference type="GO" id="GO:0030154">
    <property type="term" value="P:cell differentiation"/>
    <property type="evidence" value="ECO:0007669"/>
    <property type="project" value="UniProtKB-KW"/>
</dbReference>
<evidence type="ECO:0000256" key="28">
    <source>
        <dbReference type="SAM" id="Coils"/>
    </source>
</evidence>
<keyword evidence="24" id="KW-0804">Transcription</keyword>
<dbReference type="PANTHER" id="PTHR46542">
    <property type="entry name" value="X-BOX BINDING PROTEIN 1"/>
    <property type="match status" value="1"/>
</dbReference>
<keyword evidence="17" id="KW-1133">Transmembrane helix</keyword>
<keyword evidence="12" id="KW-0053">Apoptosis</keyword>
<evidence type="ECO:0000256" key="13">
    <source>
        <dbReference type="ARBA" id="ARBA00022782"/>
    </source>
</evidence>
<evidence type="ECO:0000256" key="14">
    <source>
        <dbReference type="ARBA" id="ARBA00022824"/>
    </source>
</evidence>
<keyword evidence="23" id="KW-0010">Activator</keyword>
<keyword evidence="14" id="KW-0256">Endoplasmic reticulum</keyword>
<evidence type="ECO:0000256" key="1">
    <source>
        <dbReference type="ARBA" id="ARBA00004123"/>
    </source>
</evidence>
<evidence type="ECO:0000256" key="11">
    <source>
        <dbReference type="ARBA" id="ARBA00022692"/>
    </source>
</evidence>
<dbReference type="GO" id="GO:0030968">
    <property type="term" value="P:endoplasmic reticulum unfolded protein response"/>
    <property type="evidence" value="ECO:0007669"/>
    <property type="project" value="UniProtKB-ARBA"/>
</dbReference>
<comment type="subcellular location">
    <subcellularLocation>
        <location evidence="3">Cytoplasm</location>
    </subcellularLocation>
    <subcellularLocation>
        <location evidence="2">Endoplasmic reticulum membrane</location>
        <topology evidence="2">Peripheral membrane protein</topology>
    </subcellularLocation>
    <subcellularLocation>
        <location evidence="4">Endoplasmic reticulum membrane</location>
        <topology evidence="4">Single-pass type II membrane protein</topology>
    </subcellularLocation>
    <subcellularLocation>
        <location evidence="1">Nucleus</location>
    </subcellularLocation>
</comment>
<evidence type="ECO:0000256" key="2">
    <source>
        <dbReference type="ARBA" id="ARBA00004406"/>
    </source>
</evidence>
<dbReference type="InterPro" id="IPR004827">
    <property type="entry name" value="bZIP"/>
</dbReference>
<keyword evidence="32" id="KW-1185">Reference proteome</keyword>
<evidence type="ECO:0000256" key="10">
    <source>
        <dbReference type="ARBA" id="ARBA00022685"/>
    </source>
</evidence>
<keyword evidence="18" id="KW-0007">Acetylation</keyword>
<reference evidence="31" key="2">
    <citation type="journal article" date="2023" name="Science">
        <title>Genomic signatures of disease resistance in endangered staghorn corals.</title>
        <authorList>
            <person name="Vollmer S.V."/>
            <person name="Selwyn J.D."/>
            <person name="Despard B.A."/>
            <person name="Roesel C.L."/>
        </authorList>
    </citation>
    <scope>NUCLEOTIDE SEQUENCE</scope>
    <source>
        <strain evidence="31">K2</strain>
    </source>
</reference>
<keyword evidence="10" id="KW-0165">Cleavage on pair of basic residues</keyword>
<dbReference type="InterPro" id="IPR052470">
    <property type="entry name" value="ER_Stress-Reg_TF"/>
</dbReference>
<dbReference type="GO" id="GO:0043066">
    <property type="term" value="P:negative regulation of apoptotic process"/>
    <property type="evidence" value="ECO:0007669"/>
    <property type="project" value="UniProtKB-ARBA"/>
</dbReference>
<evidence type="ECO:0000256" key="9">
    <source>
        <dbReference type="ARBA" id="ARBA00022657"/>
    </source>
</evidence>
<keyword evidence="20" id="KW-0346">Stress response</keyword>
<reference evidence="31" key="1">
    <citation type="journal article" date="2023" name="G3 (Bethesda)">
        <title>Whole genome assembly and annotation of the endangered Caribbean coral Acropora cervicornis.</title>
        <authorList>
            <person name="Selwyn J.D."/>
            <person name="Vollmer S.V."/>
        </authorList>
    </citation>
    <scope>NUCLEOTIDE SEQUENCE</scope>
    <source>
        <strain evidence="31">K2</strain>
    </source>
</reference>
<keyword evidence="7" id="KW-0517">Myogenesis</keyword>
<keyword evidence="28" id="KW-0175">Coiled coil</keyword>
<organism evidence="31 32">
    <name type="scientific">Acropora cervicornis</name>
    <name type="common">Staghorn coral</name>
    <dbReference type="NCBI Taxonomy" id="6130"/>
    <lineage>
        <taxon>Eukaryota</taxon>
        <taxon>Metazoa</taxon>
        <taxon>Cnidaria</taxon>
        <taxon>Anthozoa</taxon>
        <taxon>Hexacorallia</taxon>
        <taxon>Scleractinia</taxon>
        <taxon>Astrocoeniina</taxon>
        <taxon>Acroporidae</taxon>
        <taxon>Acropora</taxon>
    </lineage>
</organism>
<evidence type="ECO:0000256" key="5">
    <source>
        <dbReference type="ARBA" id="ARBA00022473"/>
    </source>
</evidence>
<keyword evidence="13" id="KW-0221">Differentiation</keyword>
<evidence type="ECO:0000256" key="17">
    <source>
        <dbReference type="ARBA" id="ARBA00022989"/>
    </source>
</evidence>
<dbReference type="PROSITE" id="PS50217">
    <property type="entry name" value="BZIP"/>
    <property type="match status" value="1"/>
</dbReference>
<proteinExistence type="predicted"/>
<feature type="coiled-coil region" evidence="28">
    <location>
        <begin position="56"/>
        <end position="90"/>
    </location>
</feature>
<dbReference type="Gene3D" id="1.20.5.170">
    <property type="match status" value="1"/>
</dbReference>
<feature type="domain" description="BZIP" evidence="30">
    <location>
        <begin position="38"/>
        <end position="101"/>
    </location>
</feature>
<dbReference type="AlphaFoldDB" id="A0AAD9UZX9"/>
<evidence type="ECO:0000256" key="3">
    <source>
        <dbReference type="ARBA" id="ARBA00004496"/>
    </source>
</evidence>
<dbReference type="SUPFAM" id="SSF57959">
    <property type="entry name" value="Leucine zipper domain"/>
    <property type="match status" value="1"/>
</dbReference>
<dbReference type="GO" id="GO:0005789">
    <property type="term" value="C:endoplasmic reticulum membrane"/>
    <property type="evidence" value="ECO:0007669"/>
    <property type="project" value="UniProtKB-SubCell"/>
</dbReference>
<protein>
    <recommendedName>
        <fullName evidence="27">X-box-binding protein 1</fullName>
    </recommendedName>
</protein>
<evidence type="ECO:0000256" key="18">
    <source>
        <dbReference type="ARBA" id="ARBA00022990"/>
    </source>
</evidence>
<dbReference type="SMART" id="SM00338">
    <property type="entry name" value="BRLZ"/>
    <property type="match status" value="1"/>
</dbReference>
<dbReference type="FunFam" id="1.20.5.170:FF:000049">
    <property type="entry name" value="X-box binding protein 1"/>
    <property type="match status" value="1"/>
</dbReference>
<keyword evidence="26" id="KW-0539">Nucleus</keyword>
<evidence type="ECO:0000256" key="4">
    <source>
        <dbReference type="ARBA" id="ARBA00004648"/>
    </source>
</evidence>
<evidence type="ECO:0000256" key="16">
    <source>
        <dbReference type="ARBA" id="ARBA00022968"/>
    </source>
</evidence>
<evidence type="ECO:0000256" key="26">
    <source>
        <dbReference type="ARBA" id="ARBA00023242"/>
    </source>
</evidence>